<keyword evidence="5 11" id="KW-1133">Transmembrane helix</keyword>
<evidence type="ECO:0000256" key="10">
    <source>
        <dbReference type="SAM" id="Coils"/>
    </source>
</evidence>
<keyword evidence="2" id="KW-1003">Cell membrane</keyword>
<gene>
    <name evidence="14" type="ORF">ISU02_08035</name>
</gene>
<dbReference type="SMART" id="SM00283">
    <property type="entry name" value="MA"/>
    <property type="match status" value="1"/>
</dbReference>
<evidence type="ECO:0000256" key="7">
    <source>
        <dbReference type="ARBA" id="ARBA00023224"/>
    </source>
</evidence>
<evidence type="ECO:0000256" key="5">
    <source>
        <dbReference type="ARBA" id="ARBA00022989"/>
    </source>
</evidence>
<evidence type="ECO:0000259" key="12">
    <source>
        <dbReference type="PROSITE" id="PS50111"/>
    </source>
</evidence>
<keyword evidence="7 9" id="KW-0807">Transducer</keyword>
<sequence length="667" mass="72759">MKNIRTRYGIVLSLIVLIICLGVGLVAFLSSVEALKFNSATLLMKNAASSADVVSERVNLRFTELEAFANTELISSAQISMSEKQAYLAAQIERSGYFSFGIGDMSGKALTYDNVSVDLSARPYYQQALKGIPAISDPIISKSDGKTLIVSYAVPIYNNTGKQTGVLLGVRNGNELSNLTDDILVGKTGRAFMINREGIVVAHENPEYVASSMNIIQMTQENPDLNELGDITIRMSQGEEGYGVYTYEGITKIVAFSPVKDTHWSLAINVPENEVLSVLSSMTFKMALISLFFLVIGIIGSFLFSSHISKKINKLSHSLEIISKGDFRHSENQLEIKGQDEIATAYLSLKTMRESISNMLKSVHDVSSKIDAQSEDLVQTSKQMSNLSSQVECSVQETSIAINDQSENLMDINDIIVSFGAKLDDISKDIKVIDQSAKQVNEMSVEGNQNMNVMKDSVNVTGRIFNDFSGKVGDLRDNINHVTDITTLINNIAEQTNLLALNAAIEAARAGESGKGFAVVADEIRKLAEQSKESSLSIDKLIEGIAEDSKKIIEATEALNSELKMQTDAVNTGISAYQRIVDALEDISNKIQSAYHYTLEINQEKSHVLSKVSDASAVSEEIAASSEEINAASQNLKDATDRVAHASEQLGNDINEMMDVVTLFKID</sequence>
<protein>
    <submittedName>
        <fullName evidence="14">HAMP domain-containing protein</fullName>
    </submittedName>
</protein>
<evidence type="ECO:0000256" key="1">
    <source>
        <dbReference type="ARBA" id="ARBA00004651"/>
    </source>
</evidence>
<keyword evidence="6 11" id="KW-0472">Membrane</keyword>
<dbReference type="CDD" id="cd12912">
    <property type="entry name" value="PDC2_MCP_like"/>
    <property type="match status" value="1"/>
</dbReference>
<dbReference type="Pfam" id="PF02743">
    <property type="entry name" value="dCache_1"/>
    <property type="match status" value="1"/>
</dbReference>
<dbReference type="PANTHER" id="PTHR32089:SF112">
    <property type="entry name" value="LYSOZYME-LIKE PROTEIN-RELATED"/>
    <property type="match status" value="1"/>
</dbReference>
<keyword evidence="10" id="KW-0175">Coiled coil</keyword>
<dbReference type="PROSITE" id="PS50885">
    <property type="entry name" value="HAMP"/>
    <property type="match status" value="1"/>
</dbReference>
<dbReference type="SUPFAM" id="SSF103190">
    <property type="entry name" value="Sensory domain-like"/>
    <property type="match status" value="1"/>
</dbReference>
<dbReference type="Pfam" id="PF00015">
    <property type="entry name" value="MCPsignal"/>
    <property type="match status" value="1"/>
</dbReference>
<name>A0ABR9ZRJ2_9FIRM</name>
<evidence type="ECO:0000256" key="9">
    <source>
        <dbReference type="PROSITE-ProRule" id="PRU00284"/>
    </source>
</evidence>
<dbReference type="InterPro" id="IPR003660">
    <property type="entry name" value="HAMP_dom"/>
</dbReference>
<evidence type="ECO:0000256" key="8">
    <source>
        <dbReference type="ARBA" id="ARBA00029447"/>
    </source>
</evidence>
<dbReference type="InterPro" id="IPR004089">
    <property type="entry name" value="MCPsignal_dom"/>
</dbReference>
<keyword evidence="3" id="KW-0145">Chemotaxis</keyword>
<dbReference type="PROSITE" id="PS50111">
    <property type="entry name" value="CHEMOTAXIS_TRANSDUC_2"/>
    <property type="match status" value="1"/>
</dbReference>
<dbReference type="SUPFAM" id="SSF58104">
    <property type="entry name" value="Methyl-accepting chemotaxis protein (MCP) signaling domain"/>
    <property type="match status" value="1"/>
</dbReference>
<dbReference type="CDD" id="cd18773">
    <property type="entry name" value="PDC1_HK_sensor"/>
    <property type="match status" value="1"/>
</dbReference>
<dbReference type="PANTHER" id="PTHR32089">
    <property type="entry name" value="METHYL-ACCEPTING CHEMOTAXIS PROTEIN MCPB"/>
    <property type="match status" value="1"/>
</dbReference>
<evidence type="ECO:0000313" key="14">
    <source>
        <dbReference type="EMBL" id="MBF4693065.1"/>
    </source>
</evidence>
<dbReference type="Pfam" id="PF00672">
    <property type="entry name" value="HAMP"/>
    <property type="match status" value="1"/>
</dbReference>
<dbReference type="RefSeq" id="WP_194701297.1">
    <property type="nucleotide sequence ID" value="NZ_JADKNH010000004.1"/>
</dbReference>
<evidence type="ECO:0000256" key="2">
    <source>
        <dbReference type="ARBA" id="ARBA00022475"/>
    </source>
</evidence>
<evidence type="ECO:0000256" key="6">
    <source>
        <dbReference type="ARBA" id="ARBA00023136"/>
    </source>
</evidence>
<dbReference type="InterPro" id="IPR033479">
    <property type="entry name" value="dCache_1"/>
</dbReference>
<proteinExistence type="inferred from homology"/>
<evidence type="ECO:0000313" key="15">
    <source>
        <dbReference type="Proteomes" id="UP000614200"/>
    </source>
</evidence>
<feature type="transmembrane region" description="Helical" evidence="11">
    <location>
        <begin position="286"/>
        <end position="304"/>
    </location>
</feature>
<dbReference type="InterPro" id="IPR029151">
    <property type="entry name" value="Sensor-like_sf"/>
</dbReference>
<evidence type="ECO:0000256" key="4">
    <source>
        <dbReference type="ARBA" id="ARBA00022692"/>
    </source>
</evidence>
<evidence type="ECO:0000256" key="11">
    <source>
        <dbReference type="SAM" id="Phobius"/>
    </source>
</evidence>
<dbReference type="EMBL" id="JADKNH010000004">
    <property type="protein sequence ID" value="MBF4693065.1"/>
    <property type="molecule type" value="Genomic_DNA"/>
</dbReference>
<dbReference type="Gene3D" id="3.30.450.20">
    <property type="entry name" value="PAS domain"/>
    <property type="match status" value="1"/>
</dbReference>
<comment type="caution">
    <text evidence="14">The sequence shown here is derived from an EMBL/GenBank/DDBJ whole genome shotgun (WGS) entry which is preliminary data.</text>
</comment>
<keyword evidence="15" id="KW-1185">Reference proteome</keyword>
<dbReference type="Proteomes" id="UP000614200">
    <property type="component" value="Unassembled WGS sequence"/>
</dbReference>
<feature type="coiled-coil region" evidence="10">
    <location>
        <begin position="622"/>
        <end position="649"/>
    </location>
</feature>
<dbReference type="CDD" id="cd06225">
    <property type="entry name" value="HAMP"/>
    <property type="match status" value="1"/>
</dbReference>
<feature type="domain" description="Methyl-accepting transducer" evidence="12">
    <location>
        <begin position="380"/>
        <end position="637"/>
    </location>
</feature>
<organism evidence="14 15">
    <name type="scientific">Fusibacter ferrireducens</name>
    <dbReference type="NCBI Taxonomy" id="2785058"/>
    <lineage>
        <taxon>Bacteria</taxon>
        <taxon>Bacillati</taxon>
        <taxon>Bacillota</taxon>
        <taxon>Clostridia</taxon>
        <taxon>Eubacteriales</taxon>
        <taxon>Eubacteriales Family XII. Incertae Sedis</taxon>
        <taxon>Fusibacter</taxon>
    </lineage>
</organism>
<evidence type="ECO:0000259" key="13">
    <source>
        <dbReference type="PROSITE" id="PS50885"/>
    </source>
</evidence>
<dbReference type="Gene3D" id="1.10.287.950">
    <property type="entry name" value="Methyl-accepting chemotaxis protein"/>
    <property type="match status" value="1"/>
</dbReference>
<keyword evidence="4 11" id="KW-0812">Transmembrane</keyword>
<comment type="similarity">
    <text evidence="8">Belongs to the methyl-accepting chemotaxis (MCP) protein family.</text>
</comment>
<comment type="subcellular location">
    <subcellularLocation>
        <location evidence="1">Cell membrane</location>
        <topology evidence="1">Multi-pass membrane protein</topology>
    </subcellularLocation>
</comment>
<evidence type="ECO:0000256" key="3">
    <source>
        <dbReference type="ARBA" id="ARBA00022500"/>
    </source>
</evidence>
<reference evidence="14 15" key="1">
    <citation type="submission" date="2020-11" db="EMBL/GenBank/DDBJ databases">
        <title>Fusibacter basophilias sp. nov.</title>
        <authorList>
            <person name="Qiu D."/>
        </authorList>
    </citation>
    <scope>NUCLEOTIDE SEQUENCE [LARGE SCALE GENOMIC DNA]</scope>
    <source>
        <strain evidence="14 15">Q10-2</strain>
    </source>
</reference>
<feature type="domain" description="HAMP" evidence="13">
    <location>
        <begin position="306"/>
        <end position="361"/>
    </location>
</feature>
<accession>A0ABR9ZRJ2</accession>